<accession>A0A1C6YVD4</accession>
<sequence>MNTYSFELLSPYAKSGKEIYQCKKSSSAEQYFPNDYLELLSRYDGGIFFRNGARIKTKIEIPIISNGYVSIIFLFGLTQDNYGINYIVNHLPADIPPGYIPIAECDWGDFICFEINSGKIFYWWHEALYESECFYLLENDINEFITHLEPEEHDDNETGFNGSVAMFKELLEKPSTKN</sequence>
<evidence type="ECO:0000313" key="2">
    <source>
        <dbReference type="EMBL" id="SCM50830.1"/>
    </source>
</evidence>
<protein>
    <submittedName>
        <fullName evidence="2">SMI1-KNR4 cell-wall</fullName>
    </submittedName>
</protein>
<feature type="domain" description="Knr4/Smi1-like" evidence="1">
    <location>
        <begin position="32"/>
        <end position="145"/>
    </location>
</feature>
<dbReference type="EMBL" id="FMIQ01000005">
    <property type="protein sequence ID" value="SCM50830.1"/>
    <property type="molecule type" value="Genomic_DNA"/>
</dbReference>
<dbReference type="RefSeq" id="WP_072307247.1">
    <property type="nucleotide sequence ID" value="NZ_FMIQ01000005.1"/>
</dbReference>
<organism evidence="2 3">
    <name type="scientific">Hafnia alvei</name>
    <dbReference type="NCBI Taxonomy" id="569"/>
    <lineage>
        <taxon>Bacteria</taxon>
        <taxon>Pseudomonadati</taxon>
        <taxon>Pseudomonadota</taxon>
        <taxon>Gammaproteobacteria</taxon>
        <taxon>Enterobacterales</taxon>
        <taxon>Hafniaceae</taxon>
        <taxon>Hafnia</taxon>
    </lineage>
</organism>
<dbReference type="InterPro" id="IPR037883">
    <property type="entry name" value="Knr4/Smi1-like_sf"/>
</dbReference>
<dbReference type="InterPro" id="IPR018958">
    <property type="entry name" value="Knr4/Smi1-like_dom"/>
</dbReference>
<dbReference type="AlphaFoldDB" id="A0A1C6YVD4"/>
<evidence type="ECO:0000259" key="1">
    <source>
        <dbReference type="Pfam" id="PF09346"/>
    </source>
</evidence>
<name>A0A1C6YVD4_HAFAL</name>
<dbReference type="Gene3D" id="3.40.1580.10">
    <property type="entry name" value="SMI1/KNR4-like"/>
    <property type="match status" value="1"/>
</dbReference>
<reference evidence="2 3" key="1">
    <citation type="submission" date="2016-09" db="EMBL/GenBank/DDBJ databases">
        <authorList>
            <person name="Capua I."/>
            <person name="De Benedictis P."/>
            <person name="Joannis T."/>
            <person name="Lombin L.H."/>
            <person name="Cattoli G."/>
        </authorList>
    </citation>
    <scope>NUCLEOTIDE SEQUENCE [LARGE SCALE GENOMIC DNA]</scope>
    <source>
        <strain evidence="2 3">GB001</strain>
    </source>
</reference>
<dbReference type="OrthoDB" id="1074170at2"/>
<dbReference type="Proteomes" id="UP000094844">
    <property type="component" value="Unassembled WGS sequence"/>
</dbReference>
<proteinExistence type="predicted"/>
<dbReference type="SUPFAM" id="SSF160631">
    <property type="entry name" value="SMI1/KNR4-like"/>
    <property type="match status" value="1"/>
</dbReference>
<gene>
    <name evidence="2" type="ORF">BN1044_00278</name>
</gene>
<dbReference type="Pfam" id="PF09346">
    <property type="entry name" value="SMI1_KNR4"/>
    <property type="match status" value="1"/>
</dbReference>
<evidence type="ECO:0000313" key="3">
    <source>
        <dbReference type="Proteomes" id="UP000094844"/>
    </source>
</evidence>